<dbReference type="EMBL" id="PKPP01014388">
    <property type="protein sequence ID" value="PWA39713.1"/>
    <property type="molecule type" value="Genomic_DNA"/>
</dbReference>
<dbReference type="Proteomes" id="UP000245207">
    <property type="component" value="Unassembled WGS sequence"/>
</dbReference>
<comment type="caution">
    <text evidence="2">The sequence shown here is derived from an EMBL/GenBank/DDBJ whole genome shotgun (WGS) entry which is preliminary data.</text>
</comment>
<proteinExistence type="predicted"/>
<protein>
    <submittedName>
        <fullName evidence="2">Uncharacterized protein</fullName>
    </submittedName>
</protein>
<feature type="region of interest" description="Disordered" evidence="1">
    <location>
        <begin position="1"/>
        <end position="23"/>
    </location>
</feature>
<evidence type="ECO:0000256" key="1">
    <source>
        <dbReference type="SAM" id="MobiDB-lite"/>
    </source>
</evidence>
<feature type="compositionally biased region" description="Polar residues" evidence="1">
    <location>
        <begin position="10"/>
        <end position="23"/>
    </location>
</feature>
<evidence type="ECO:0000313" key="2">
    <source>
        <dbReference type="EMBL" id="PWA39713.1"/>
    </source>
</evidence>
<accession>A0A2U1KSM5</accession>
<keyword evidence="3" id="KW-1185">Reference proteome</keyword>
<reference evidence="2 3" key="1">
    <citation type="journal article" date="2018" name="Mol. Plant">
        <title>The genome of Artemisia annua provides insight into the evolution of Asteraceae family and artemisinin biosynthesis.</title>
        <authorList>
            <person name="Shen Q."/>
            <person name="Zhang L."/>
            <person name="Liao Z."/>
            <person name="Wang S."/>
            <person name="Yan T."/>
            <person name="Shi P."/>
            <person name="Liu M."/>
            <person name="Fu X."/>
            <person name="Pan Q."/>
            <person name="Wang Y."/>
            <person name="Lv Z."/>
            <person name="Lu X."/>
            <person name="Zhang F."/>
            <person name="Jiang W."/>
            <person name="Ma Y."/>
            <person name="Chen M."/>
            <person name="Hao X."/>
            <person name="Li L."/>
            <person name="Tang Y."/>
            <person name="Lv G."/>
            <person name="Zhou Y."/>
            <person name="Sun X."/>
            <person name="Brodelius P.E."/>
            <person name="Rose J.K.C."/>
            <person name="Tang K."/>
        </authorList>
    </citation>
    <scope>NUCLEOTIDE SEQUENCE [LARGE SCALE GENOMIC DNA]</scope>
    <source>
        <strain evidence="3">cv. Huhao1</strain>
        <tissue evidence="2">Leaf</tissue>
    </source>
</reference>
<gene>
    <name evidence="2" type="ORF">CTI12_AA570550</name>
</gene>
<evidence type="ECO:0000313" key="3">
    <source>
        <dbReference type="Proteomes" id="UP000245207"/>
    </source>
</evidence>
<name>A0A2U1KSM5_ARTAN</name>
<organism evidence="2 3">
    <name type="scientific">Artemisia annua</name>
    <name type="common">Sweet wormwood</name>
    <dbReference type="NCBI Taxonomy" id="35608"/>
    <lineage>
        <taxon>Eukaryota</taxon>
        <taxon>Viridiplantae</taxon>
        <taxon>Streptophyta</taxon>
        <taxon>Embryophyta</taxon>
        <taxon>Tracheophyta</taxon>
        <taxon>Spermatophyta</taxon>
        <taxon>Magnoliopsida</taxon>
        <taxon>eudicotyledons</taxon>
        <taxon>Gunneridae</taxon>
        <taxon>Pentapetalae</taxon>
        <taxon>asterids</taxon>
        <taxon>campanulids</taxon>
        <taxon>Asterales</taxon>
        <taxon>Asteraceae</taxon>
        <taxon>Asteroideae</taxon>
        <taxon>Anthemideae</taxon>
        <taxon>Artemisiinae</taxon>
        <taxon>Artemisia</taxon>
    </lineage>
</organism>
<dbReference type="AlphaFoldDB" id="A0A2U1KSM5"/>
<sequence length="77" mass="8675">MAFNQRWSEEGNTGSQPNTSSANEFAAISDLEREAGEMMVIRTLKRYARTILTPLIHQIVSFLNLCWVCLSELLIAS</sequence>